<sequence>MLFVQQQLPRWLGEREIDGDYHGWGRGTFRGFDAASVIRLGEPRTASLFPQVEDGGHLKRRKEMVRNMKDSCYELSLRDLVEVSRKIG</sequence>
<dbReference type="AlphaFoldDB" id="A0AAN7GJN4"/>
<protein>
    <submittedName>
        <fullName evidence="1">Uncharacterized protein</fullName>
    </submittedName>
</protein>
<evidence type="ECO:0000313" key="1">
    <source>
        <dbReference type="EMBL" id="KAK4747656.1"/>
    </source>
</evidence>
<comment type="caution">
    <text evidence="1">The sequence shown here is derived from an EMBL/GenBank/DDBJ whole genome shotgun (WGS) entry which is preliminary data.</text>
</comment>
<evidence type="ECO:0000313" key="2">
    <source>
        <dbReference type="Proteomes" id="UP001345219"/>
    </source>
</evidence>
<gene>
    <name evidence="1" type="ORF">SAY87_014242</name>
</gene>
<proteinExistence type="predicted"/>
<dbReference type="EMBL" id="JAXIOK010000019">
    <property type="protein sequence ID" value="KAK4747656.1"/>
    <property type="molecule type" value="Genomic_DNA"/>
</dbReference>
<reference evidence="1 2" key="1">
    <citation type="journal article" date="2023" name="Hortic Res">
        <title>Pangenome of water caltrop reveals structural variations and asymmetric subgenome divergence after allopolyploidization.</title>
        <authorList>
            <person name="Zhang X."/>
            <person name="Chen Y."/>
            <person name="Wang L."/>
            <person name="Yuan Y."/>
            <person name="Fang M."/>
            <person name="Shi L."/>
            <person name="Lu R."/>
            <person name="Comes H.P."/>
            <person name="Ma Y."/>
            <person name="Chen Y."/>
            <person name="Huang G."/>
            <person name="Zhou Y."/>
            <person name="Zheng Z."/>
            <person name="Qiu Y."/>
        </authorList>
    </citation>
    <scope>NUCLEOTIDE SEQUENCE [LARGE SCALE GENOMIC DNA]</scope>
    <source>
        <tissue evidence="1">Roots</tissue>
    </source>
</reference>
<keyword evidence="2" id="KW-1185">Reference proteome</keyword>
<accession>A0AAN7GJN4</accession>
<name>A0AAN7GJN4_9MYRT</name>
<organism evidence="1 2">
    <name type="scientific">Trapa incisa</name>
    <dbReference type="NCBI Taxonomy" id="236973"/>
    <lineage>
        <taxon>Eukaryota</taxon>
        <taxon>Viridiplantae</taxon>
        <taxon>Streptophyta</taxon>
        <taxon>Embryophyta</taxon>
        <taxon>Tracheophyta</taxon>
        <taxon>Spermatophyta</taxon>
        <taxon>Magnoliopsida</taxon>
        <taxon>eudicotyledons</taxon>
        <taxon>Gunneridae</taxon>
        <taxon>Pentapetalae</taxon>
        <taxon>rosids</taxon>
        <taxon>malvids</taxon>
        <taxon>Myrtales</taxon>
        <taxon>Lythraceae</taxon>
        <taxon>Trapa</taxon>
    </lineage>
</organism>
<dbReference type="Proteomes" id="UP001345219">
    <property type="component" value="Chromosome 12"/>
</dbReference>